<evidence type="ECO:0000256" key="9">
    <source>
        <dbReference type="ARBA" id="ARBA00048649"/>
    </source>
</evidence>
<protein>
    <recommendedName>
        <fullName evidence="4">nitric oxide dioxygenase</fullName>
        <ecNumber evidence="4">1.14.12.17</ecNumber>
    </recommendedName>
</protein>
<dbReference type="Pfam" id="PF00970">
    <property type="entry name" value="FAD_binding_6"/>
    <property type="match status" value="1"/>
</dbReference>
<comment type="cofactor">
    <cofactor evidence="1">
        <name>heme b</name>
        <dbReference type="ChEBI" id="CHEBI:60344"/>
    </cofactor>
</comment>
<dbReference type="EC" id="1.14.12.17" evidence="4"/>
<dbReference type="GO" id="GO:0008941">
    <property type="term" value="F:nitric oxide dioxygenase NAD(P)H activity"/>
    <property type="evidence" value="ECO:0007669"/>
    <property type="project" value="UniProtKB-EC"/>
</dbReference>
<gene>
    <name evidence="15" type="ORF">Cch02nite_50430</name>
</gene>
<comment type="similarity">
    <text evidence="11">Belongs to the globin family.</text>
</comment>
<comment type="similarity">
    <text evidence="3">In the C-terminal section; belongs to the flavoprotein pyridine nucleotide cytochrome reductase family.</text>
</comment>
<reference evidence="15 16" key="1">
    <citation type="submission" date="2021-01" db="EMBL/GenBank/DDBJ databases">
        <title>Whole genome shotgun sequence of Catellatospora chokoriensis NBRC 107358.</title>
        <authorList>
            <person name="Komaki H."/>
            <person name="Tamura T."/>
        </authorList>
    </citation>
    <scope>NUCLEOTIDE SEQUENCE [LARGE SCALE GENOMIC DNA]</scope>
    <source>
        <strain evidence="15 16">NBRC 107358</strain>
    </source>
</reference>
<dbReference type="InterPro" id="IPR012292">
    <property type="entry name" value="Globin/Proto"/>
</dbReference>
<organism evidence="15 16">
    <name type="scientific">Catellatospora chokoriensis</name>
    <dbReference type="NCBI Taxonomy" id="310353"/>
    <lineage>
        <taxon>Bacteria</taxon>
        <taxon>Bacillati</taxon>
        <taxon>Actinomycetota</taxon>
        <taxon>Actinomycetes</taxon>
        <taxon>Micromonosporales</taxon>
        <taxon>Micromonosporaceae</taxon>
        <taxon>Catellatospora</taxon>
    </lineage>
</organism>
<keyword evidence="11" id="KW-0408">Iron</keyword>
<evidence type="ECO:0000256" key="12">
    <source>
        <dbReference type="SAM" id="MobiDB-lite"/>
    </source>
</evidence>
<dbReference type="PANTHER" id="PTHR47354">
    <property type="entry name" value="NADH OXIDOREDUCTASE HCR"/>
    <property type="match status" value="1"/>
</dbReference>
<feature type="domain" description="FAD-binding FR-type" evidence="14">
    <location>
        <begin position="138"/>
        <end position="238"/>
    </location>
</feature>
<evidence type="ECO:0000256" key="4">
    <source>
        <dbReference type="ARBA" id="ARBA00012229"/>
    </source>
</evidence>
<sequence length="386" mass="41636">MDAARLQSSFAVVSAHGDRAAQHFYAFLFVAYPELRDLFPVSMAGQRDKLLQALGHVVSHVDRLDQAVPYLEGLGRDHRKFSVVGAHYAQVGQALLATLEHFLGEQWTDDLAAQWSAAYDLVSGTMLRAAEHAARSQPAWWTADVLEHERRGPDLAVFTVRPTMPLTYRPGQSVALECPLRPRVWRFLSPANTPRADGTIEFHVRAQSGGELSPALVHQLREGDQVRLGAPVGRQLTLTPGGGRDLLLIAAGTGLAPMRALVEQVEVETAAGVPARSVQLFTGARSVGDLYDLPTLRGLEAAHRWLSVLPVTPEERGGDDVLGAALRTTRLAEREVYVCGPPAMAGHARDALAAVGVPAAQIHLEDHDAGRYTPSPAPGPMTAAVR</sequence>
<dbReference type="RefSeq" id="WP_191840341.1">
    <property type="nucleotide sequence ID" value="NZ_BAAALB010000022.1"/>
</dbReference>
<accession>A0A8J3KAK0</accession>
<evidence type="ECO:0000256" key="1">
    <source>
        <dbReference type="ARBA" id="ARBA00001970"/>
    </source>
</evidence>
<dbReference type="Pfam" id="PF00175">
    <property type="entry name" value="NAD_binding_1"/>
    <property type="match status" value="1"/>
</dbReference>
<dbReference type="PRINTS" id="PR00410">
    <property type="entry name" value="PHEHYDRXLASE"/>
</dbReference>
<keyword evidence="8" id="KW-0520">NAD</keyword>
<dbReference type="AlphaFoldDB" id="A0A8J3KAK0"/>
<dbReference type="Gene3D" id="2.40.30.10">
    <property type="entry name" value="Translation factors"/>
    <property type="match status" value="1"/>
</dbReference>
<evidence type="ECO:0000313" key="16">
    <source>
        <dbReference type="Proteomes" id="UP000619293"/>
    </source>
</evidence>
<evidence type="ECO:0000256" key="11">
    <source>
        <dbReference type="RuleBase" id="RU000356"/>
    </source>
</evidence>
<name>A0A8J3KAK0_9ACTN</name>
<dbReference type="GO" id="GO:0051537">
    <property type="term" value="F:2 iron, 2 sulfur cluster binding"/>
    <property type="evidence" value="ECO:0007669"/>
    <property type="project" value="UniProtKB-KW"/>
</dbReference>
<evidence type="ECO:0000256" key="8">
    <source>
        <dbReference type="ARBA" id="ARBA00023027"/>
    </source>
</evidence>
<dbReference type="SUPFAM" id="SSF52343">
    <property type="entry name" value="Ferredoxin reductase-like, C-terminal NADP-linked domain"/>
    <property type="match status" value="1"/>
</dbReference>
<dbReference type="InterPro" id="IPR017938">
    <property type="entry name" value="Riboflavin_synthase-like_b-brl"/>
</dbReference>
<keyword evidence="6" id="KW-0521">NADP</keyword>
<evidence type="ECO:0000256" key="5">
    <source>
        <dbReference type="ARBA" id="ARBA00022714"/>
    </source>
</evidence>
<keyword evidence="11" id="KW-0813">Transport</keyword>
<keyword evidence="11" id="KW-0349">Heme</keyword>
<comment type="catalytic activity">
    <reaction evidence="9">
        <text>2 nitric oxide + NADH + 2 O2 = 2 nitrate + NAD(+) + H(+)</text>
        <dbReference type="Rhea" id="RHEA:19469"/>
        <dbReference type="ChEBI" id="CHEBI:15378"/>
        <dbReference type="ChEBI" id="CHEBI:15379"/>
        <dbReference type="ChEBI" id="CHEBI:16480"/>
        <dbReference type="ChEBI" id="CHEBI:17632"/>
        <dbReference type="ChEBI" id="CHEBI:57540"/>
        <dbReference type="ChEBI" id="CHEBI:57945"/>
        <dbReference type="EC" id="1.14.12.17"/>
    </reaction>
</comment>
<dbReference type="PROSITE" id="PS01033">
    <property type="entry name" value="GLOBIN"/>
    <property type="match status" value="1"/>
</dbReference>
<evidence type="ECO:0000256" key="2">
    <source>
        <dbReference type="ARBA" id="ARBA00001974"/>
    </source>
</evidence>
<evidence type="ECO:0000256" key="3">
    <source>
        <dbReference type="ARBA" id="ARBA00006401"/>
    </source>
</evidence>
<dbReference type="Gene3D" id="3.40.50.80">
    <property type="entry name" value="Nucleotide-binding domain of ferredoxin-NADP reductase (FNR) module"/>
    <property type="match status" value="1"/>
</dbReference>
<evidence type="ECO:0000313" key="15">
    <source>
        <dbReference type="EMBL" id="GIF91599.1"/>
    </source>
</evidence>
<evidence type="ECO:0000256" key="7">
    <source>
        <dbReference type="ARBA" id="ARBA00023014"/>
    </source>
</evidence>
<evidence type="ECO:0000259" key="13">
    <source>
        <dbReference type="PROSITE" id="PS01033"/>
    </source>
</evidence>
<dbReference type="InterPro" id="IPR017927">
    <property type="entry name" value="FAD-bd_FR_type"/>
</dbReference>
<dbReference type="PANTHER" id="PTHR47354:SF5">
    <property type="entry name" value="PROTEIN RFBI"/>
    <property type="match status" value="1"/>
</dbReference>
<dbReference type="Gene3D" id="1.10.490.10">
    <property type="entry name" value="Globins"/>
    <property type="match status" value="1"/>
</dbReference>
<dbReference type="CDD" id="cd19753">
    <property type="entry name" value="Mb-like_oxidoreductase"/>
    <property type="match status" value="1"/>
</dbReference>
<evidence type="ECO:0000256" key="10">
    <source>
        <dbReference type="ARBA" id="ARBA00049433"/>
    </source>
</evidence>
<dbReference type="Pfam" id="PF00042">
    <property type="entry name" value="Globin"/>
    <property type="match status" value="1"/>
</dbReference>
<feature type="domain" description="Globin" evidence="13">
    <location>
        <begin position="1"/>
        <end position="131"/>
    </location>
</feature>
<keyword evidence="11" id="KW-0561">Oxygen transport</keyword>
<dbReference type="InterPro" id="IPR009050">
    <property type="entry name" value="Globin-like_sf"/>
</dbReference>
<keyword evidence="11" id="KW-0479">Metal-binding</keyword>
<dbReference type="InterPro" id="IPR008333">
    <property type="entry name" value="Cbr1-like_FAD-bd_dom"/>
</dbReference>
<comment type="catalytic activity">
    <reaction evidence="10">
        <text>2 nitric oxide + NADPH + 2 O2 = 2 nitrate + NADP(+) + H(+)</text>
        <dbReference type="Rhea" id="RHEA:19465"/>
        <dbReference type="ChEBI" id="CHEBI:15378"/>
        <dbReference type="ChEBI" id="CHEBI:15379"/>
        <dbReference type="ChEBI" id="CHEBI:16480"/>
        <dbReference type="ChEBI" id="CHEBI:17632"/>
        <dbReference type="ChEBI" id="CHEBI:57783"/>
        <dbReference type="ChEBI" id="CHEBI:58349"/>
        <dbReference type="EC" id="1.14.12.17"/>
    </reaction>
</comment>
<dbReference type="InterPro" id="IPR039261">
    <property type="entry name" value="FNR_nucleotide-bd"/>
</dbReference>
<dbReference type="InterPro" id="IPR000971">
    <property type="entry name" value="Globin"/>
</dbReference>
<dbReference type="GO" id="GO:0019825">
    <property type="term" value="F:oxygen binding"/>
    <property type="evidence" value="ECO:0007669"/>
    <property type="project" value="InterPro"/>
</dbReference>
<feature type="region of interest" description="Disordered" evidence="12">
    <location>
        <begin position="366"/>
        <end position="386"/>
    </location>
</feature>
<keyword evidence="7" id="KW-0411">Iron-sulfur</keyword>
<proteinExistence type="inferred from homology"/>
<dbReference type="InterPro" id="IPR050415">
    <property type="entry name" value="MRET"/>
</dbReference>
<dbReference type="CDD" id="cd06187">
    <property type="entry name" value="O2ase_reductase_like"/>
    <property type="match status" value="1"/>
</dbReference>
<dbReference type="GO" id="GO:0005344">
    <property type="term" value="F:oxygen carrier activity"/>
    <property type="evidence" value="ECO:0007669"/>
    <property type="project" value="UniProtKB-KW"/>
</dbReference>
<evidence type="ECO:0000256" key="6">
    <source>
        <dbReference type="ARBA" id="ARBA00022857"/>
    </source>
</evidence>
<dbReference type="SUPFAM" id="SSF46458">
    <property type="entry name" value="Globin-like"/>
    <property type="match status" value="1"/>
</dbReference>
<dbReference type="Proteomes" id="UP000619293">
    <property type="component" value="Unassembled WGS sequence"/>
</dbReference>
<evidence type="ECO:0000259" key="14">
    <source>
        <dbReference type="PROSITE" id="PS51384"/>
    </source>
</evidence>
<dbReference type="SUPFAM" id="SSF63380">
    <property type="entry name" value="Riboflavin synthase domain-like"/>
    <property type="match status" value="1"/>
</dbReference>
<dbReference type="PROSITE" id="PS51384">
    <property type="entry name" value="FAD_FR"/>
    <property type="match status" value="1"/>
</dbReference>
<comment type="caution">
    <text evidence="15">The sequence shown here is derived from an EMBL/GenBank/DDBJ whole genome shotgun (WGS) entry which is preliminary data.</text>
</comment>
<dbReference type="EMBL" id="BONG01000034">
    <property type="protein sequence ID" value="GIF91599.1"/>
    <property type="molecule type" value="Genomic_DNA"/>
</dbReference>
<keyword evidence="5" id="KW-0001">2Fe-2S</keyword>
<dbReference type="InterPro" id="IPR001433">
    <property type="entry name" value="OxRdtase_FAD/NAD-bd"/>
</dbReference>
<keyword evidence="16" id="KW-1185">Reference proteome</keyword>
<dbReference type="GO" id="GO:0020037">
    <property type="term" value="F:heme binding"/>
    <property type="evidence" value="ECO:0007669"/>
    <property type="project" value="InterPro"/>
</dbReference>
<comment type="cofactor">
    <cofactor evidence="2">
        <name>FAD</name>
        <dbReference type="ChEBI" id="CHEBI:57692"/>
    </cofactor>
</comment>